<feature type="domain" description="Aminoglycoside phosphotransferase" evidence="1">
    <location>
        <begin position="128"/>
        <end position="334"/>
    </location>
</feature>
<evidence type="ECO:0000313" key="3">
    <source>
        <dbReference type="Proteomes" id="UP000824596"/>
    </source>
</evidence>
<evidence type="ECO:0000259" key="1">
    <source>
        <dbReference type="Pfam" id="PF01636"/>
    </source>
</evidence>
<dbReference type="AlphaFoldDB" id="A0A9P8MQ33"/>
<name>A0A9P8MQ33_9HYPO</name>
<dbReference type="SUPFAM" id="SSF56112">
    <property type="entry name" value="Protein kinase-like (PK-like)"/>
    <property type="match status" value="1"/>
</dbReference>
<protein>
    <submittedName>
        <fullName evidence="2">Phosphotransferase enzyme family domain-containing protein</fullName>
    </submittedName>
</protein>
<proteinExistence type="predicted"/>
<dbReference type="GeneID" id="68359853"/>
<comment type="caution">
    <text evidence="2">The sequence shown here is derived from an EMBL/GenBank/DDBJ whole genome shotgun (WGS) entry which is preliminary data.</text>
</comment>
<dbReference type="PANTHER" id="PTHR21310">
    <property type="entry name" value="AMINOGLYCOSIDE PHOSPHOTRANSFERASE-RELATED-RELATED"/>
    <property type="match status" value="1"/>
</dbReference>
<reference evidence="2" key="1">
    <citation type="submission" date="2021-09" db="EMBL/GenBank/DDBJ databases">
        <title>A high-quality genome of the endoparasitic fungus Hirsutella rhossiliensis with a comparison of Hirsutella genomes reveals transposable elements contributing to genome size variation.</title>
        <authorList>
            <person name="Lin R."/>
            <person name="Jiao Y."/>
            <person name="Sun X."/>
            <person name="Ling J."/>
            <person name="Xie B."/>
            <person name="Cheng X."/>
        </authorList>
    </citation>
    <scope>NUCLEOTIDE SEQUENCE</scope>
    <source>
        <strain evidence="2">HR02</strain>
    </source>
</reference>
<dbReference type="Gene3D" id="3.90.1200.10">
    <property type="match status" value="1"/>
</dbReference>
<dbReference type="InterPro" id="IPR002575">
    <property type="entry name" value="Aminoglycoside_PTrfase"/>
</dbReference>
<dbReference type="Pfam" id="PF01636">
    <property type="entry name" value="APH"/>
    <property type="match status" value="1"/>
</dbReference>
<sequence length="355" mass="40094">MDSKKHESSIFKSRGNRVLKRKPITLAAKWNTHLLRGLEAKLKEDPEANLEALLPVNYTTTLQSYKKVVQRPNTVFQEDDIRSHISLTPFEITFKLSANMNDLLRDSDLPRAITKLLDGGELIYQGAGAASAVFRVSQDIVVKITNEESASTDLGSLLFLQEHLPAFPAPRPHGLIRTGKFCLLFTTFVPGLDLERAWPRLDDTHKKSIGVQLDRLFTQLRSLSKPSDMPLGGVQGEGCKDARRGLRFNKEPIRDAEQFQDFIFSGSTSASPVYTQLLRSLALASPRCVMTHGDIRPANIMVEQREHGTWEVVSIIDWETSGFYPEDNDDWYAYLPDSLSPQQYANQCITLFYYT</sequence>
<dbReference type="EMBL" id="JAIZPD010000016">
    <property type="protein sequence ID" value="KAH0958424.1"/>
    <property type="molecule type" value="Genomic_DNA"/>
</dbReference>
<dbReference type="PANTHER" id="PTHR21310:SF15">
    <property type="entry name" value="AMINOGLYCOSIDE PHOSPHOTRANSFERASE DOMAIN-CONTAINING PROTEIN"/>
    <property type="match status" value="1"/>
</dbReference>
<organism evidence="2 3">
    <name type="scientific">Hirsutella rhossiliensis</name>
    <dbReference type="NCBI Taxonomy" id="111463"/>
    <lineage>
        <taxon>Eukaryota</taxon>
        <taxon>Fungi</taxon>
        <taxon>Dikarya</taxon>
        <taxon>Ascomycota</taxon>
        <taxon>Pezizomycotina</taxon>
        <taxon>Sordariomycetes</taxon>
        <taxon>Hypocreomycetidae</taxon>
        <taxon>Hypocreales</taxon>
        <taxon>Ophiocordycipitaceae</taxon>
        <taxon>Hirsutella</taxon>
    </lineage>
</organism>
<dbReference type="InterPro" id="IPR051678">
    <property type="entry name" value="AGP_Transferase"/>
</dbReference>
<dbReference type="InterPro" id="IPR011009">
    <property type="entry name" value="Kinase-like_dom_sf"/>
</dbReference>
<accession>A0A9P8MQ33</accession>
<dbReference type="Proteomes" id="UP000824596">
    <property type="component" value="Unassembled WGS sequence"/>
</dbReference>
<gene>
    <name evidence="2" type="ORF">HRG_10725</name>
</gene>
<dbReference type="OrthoDB" id="5404599at2759"/>
<keyword evidence="3" id="KW-1185">Reference proteome</keyword>
<dbReference type="RefSeq" id="XP_044715937.1">
    <property type="nucleotide sequence ID" value="XM_044869195.1"/>
</dbReference>
<evidence type="ECO:0000313" key="2">
    <source>
        <dbReference type="EMBL" id="KAH0958424.1"/>
    </source>
</evidence>